<gene>
    <name evidence="2" type="ORF">Pmani_006231</name>
</gene>
<feature type="compositionally biased region" description="Basic and acidic residues" evidence="1">
    <location>
        <begin position="174"/>
        <end position="185"/>
    </location>
</feature>
<dbReference type="EMBL" id="JAWZYT010000477">
    <property type="protein sequence ID" value="KAK4323047.1"/>
    <property type="molecule type" value="Genomic_DNA"/>
</dbReference>
<proteinExistence type="predicted"/>
<comment type="caution">
    <text evidence="2">The sequence shown here is derived from an EMBL/GenBank/DDBJ whole genome shotgun (WGS) entry which is preliminary data.</text>
</comment>
<protein>
    <submittedName>
        <fullName evidence="2">Uncharacterized protein</fullName>
    </submittedName>
</protein>
<feature type="region of interest" description="Disordered" evidence="1">
    <location>
        <begin position="146"/>
        <end position="165"/>
    </location>
</feature>
<feature type="region of interest" description="Disordered" evidence="1">
    <location>
        <begin position="174"/>
        <end position="218"/>
    </location>
</feature>
<keyword evidence="3" id="KW-1185">Reference proteome</keyword>
<dbReference type="AlphaFoldDB" id="A0AAE1QD15"/>
<evidence type="ECO:0000313" key="2">
    <source>
        <dbReference type="EMBL" id="KAK4323047.1"/>
    </source>
</evidence>
<dbReference type="Proteomes" id="UP001292094">
    <property type="component" value="Unassembled WGS sequence"/>
</dbReference>
<feature type="compositionally biased region" description="Basic and acidic residues" evidence="1">
    <location>
        <begin position="196"/>
        <end position="217"/>
    </location>
</feature>
<accession>A0AAE1QD15</accession>
<name>A0AAE1QD15_9EUCA</name>
<feature type="region of interest" description="Disordered" evidence="1">
    <location>
        <begin position="79"/>
        <end position="99"/>
    </location>
</feature>
<organism evidence="2 3">
    <name type="scientific">Petrolisthes manimaculis</name>
    <dbReference type="NCBI Taxonomy" id="1843537"/>
    <lineage>
        <taxon>Eukaryota</taxon>
        <taxon>Metazoa</taxon>
        <taxon>Ecdysozoa</taxon>
        <taxon>Arthropoda</taxon>
        <taxon>Crustacea</taxon>
        <taxon>Multicrustacea</taxon>
        <taxon>Malacostraca</taxon>
        <taxon>Eumalacostraca</taxon>
        <taxon>Eucarida</taxon>
        <taxon>Decapoda</taxon>
        <taxon>Pleocyemata</taxon>
        <taxon>Anomura</taxon>
        <taxon>Galatheoidea</taxon>
        <taxon>Porcellanidae</taxon>
        <taxon>Petrolisthes</taxon>
    </lineage>
</organism>
<evidence type="ECO:0000256" key="1">
    <source>
        <dbReference type="SAM" id="MobiDB-lite"/>
    </source>
</evidence>
<reference evidence="2" key="1">
    <citation type="submission" date="2023-11" db="EMBL/GenBank/DDBJ databases">
        <title>Genome assemblies of two species of porcelain crab, Petrolisthes cinctipes and Petrolisthes manimaculis (Anomura: Porcellanidae).</title>
        <authorList>
            <person name="Angst P."/>
        </authorList>
    </citation>
    <scope>NUCLEOTIDE SEQUENCE</scope>
    <source>
        <strain evidence="2">PB745_02</strain>
        <tissue evidence="2">Gill</tissue>
    </source>
</reference>
<sequence length="260" mass="28797">MTDGSTSIDSIEPSLLKLKMGDTTLEKLSGSLLKGSEGDGMELSDVSCCIEQRHVEKDNSNLLLLNDEHRLLDSLFTNDKNNDTLDKNNNCNKSDLNKNNSFDKSWKNISSEANNGTPTTTTTAAIIGAGDNNNANSSLLEDQKQEMEKALQNVGGRENGTEAEREYVIEKRKSYRNEEEGRSNEMEEEGNGGNWIEEKSGEDGVVEKGRETRKEMEGGVLDDNISSWLNIPHSLGEMLLQHGEFPITPIFPSTPRSVNR</sequence>
<evidence type="ECO:0000313" key="3">
    <source>
        <dbReference type="Proteomes" id="UP001292094"/>
    </source>
</evidence>
<feature type="compositionally biased region" description="Low complexity" evidence="1">
    <location>
        <begin position="87"/>
        <end position="99"/>
    </location>
</feature>